<reference evidence="3 4" key="1">
    <citation type="submission" date="2019-07" db="EMBL/GenBank/DDBJ databases">
        <title>R&amp;d 2014.</title>
        <authorList>
            <person name="Klenk H.-P."/>
        </authorList>
    </citation>
    <scope>NUCLEOTIDE SEQUENCE [LARGE SCALE GENOMIC DNA]</scope>
    <source>
        <strain evidence="3 4">DSM 43868</strain>
    </source>
</reference>
<name>A0A562IGL1_MICOL</name>
<proteinExistence type="predicted"/>
<dbReference type="RefSeq" id="WP_145776211.1">
    <property type="nucleotide sequence ID" value="NZ_BAAATQ010000180.1"/>
</dbReference>
<accession>A0A562IGL1</accession>
<dbReference type="InterPro" id="IPR032877">
    <property type="entry name" value="Transposase_HTH"/>
</dbReference>
<sequence>MRLTRVLHRQAGLERAAVEGVRLDDDTDGEVLVISARPRKGAARRCGRCRARAPWYDRGWGRRWWRHLDFGTLRVVIEAAVPRVDCAEHGPTVIAVPWARHGARFTTAFEDTAAWLAARTSASAVTGLLRIAWRSVVAIVGRAVDAAAGADRLAGLKRIGIDEVAYGKGHAT</sequence>
<dbReference type="Pfam" id="PF14690">
    <property type="entry name" value="Zn_ribbon_ISL3"/>
    <property type="match status" value="1"/>
</dbReference>
<organism evidence="3 4">
    <name type="scientific">Micromonospora olivasterospora</name>
    <dbReference type="NCBI Taxonomy" id="1880"/>
    <lineage>
        <taxon>Bacteria</taxon>
        <taxon>Bacillati</taxon>
        <taxon>Actinomycetota</taxon>
        <taxon>Actinomycetes</taxon>
        <taxon>Micromonosporales</taxon>
        <taxon>Micromonosporaceae</taxon>
        <taxon>Micromonospora</taxon>
    </lineage>
</organism>
<feature type="domain" description="Transposase IS204/IS1001/IS1096/IS1165 helix-turn-helix" evidence="1">
    <location>
        <begin position="95"/>
        <end position="142"/>
    </location>
</feature>
<dbReference type="PANTHER" id="PTHR33498:SF1">
    <property type="entry name" value="TRANSPOSASE FOR INSERTION SEQUENCE ELEMENT IS1557"/>
    <property type="match status" value="1"/>
</dbReference>
<keyword evidence="4" id="KW-1185">Reference proteome</keyword>
<dbReference type="InterPro" id="IPR047951">
    <property type="entry name" value="Transpos_ISL3"/>
</dbReference>
<dbReference type="OrthoDB" id="3238779at2"/>
<evidence type="ECO:0000313" key="3">
    <source>
        <dbReference type="EMBL" id="TWH69734.1"/>
    </source>
</evidence>
<dbReference type="InterPro" id="IPR029261">
    <property type="entry name" value="Transposase_Znf"/>
</dbReference>
<dbReference type="AlphaFoldDB" id="A0A562IGL1"/>
<evidence type="ECO:0000313" key="4">
    <source>
        <dbReference type="Proteomes" id="UP000319825"/>
    </source>
</evidence>
<feature type="domain" description="Transposase IS204/IS1001/IS1096/IS1165 zinc-finger" evidence="2">
    <location>
        <begin position="44"/>
        <end position="89"/>
    </location>
</feature>
<dbReference type="Pfam" id="PF13542">
    <property type="entry name" value="HTH_Tnp_ISL3"/>
    <property type="match status" value="1"/>
</dbReference>
<gene>
    <name evidence="3" type="ORF">JD77_04748</name>
</gene>
<dbReference type="Proteomes" id="UP000319825">
    <property type="component" value="Unassembled WGS sequence"/>
</dbReference>
<comment type="caution">
    <text evidence="3">The sequence shown here is derived from an EMBL/GenBank/DDBJ whole genome shotgun (WGS) entry which is preliminary data.</text>
</comment>
<protein>
    <submittedName>
        <fullName evidence="3">Transposase ISL3 family protein</fullName>
    </submittedName>
</protein>
<dbReference type="PANTHER" id="PTHR33498">
    <property type="entry name" value="TRANSPOSASE FOR INSERTION SEQUENCE ELEMENT IS1557"/>
    <property type="match status" value="1"/>
</dbReference>
<evidence type="ECO:0000259" key="1">
    <source>
        <dbReference type="Pfam" id="PF13542"/>
    </source>
</evidence>
<evidence type="ECO:0000259" key="2">
    <source>
        <dbReference type="Pfam" id="PF14690"/>
    </source>
</evidence>
<dbReference type="EMBL" id="VLKE01000001">
    <property type="protein sequence ID" value="TWH69734.1"/>
    <property type="molecule type" value="Genomic_DNA"/>
</dbReference>